<evidence type="ECO:0000313" key="3">
    <source>
        <dbReference type="EMBL" id="GMR35157.1"/>
    </source>
</evidence>
<dbReference type="EMBL" id="BTRK01000002">
    <property type="protein sequence ID" value="GMR35157.1"/>
    <property type="molecule type" value="Genomic_DNA"/>
</dbReference>
<gene>
    <name evidence="3" type="ORF">PMAYCL1PPCAC_05352</name>
</gene>
<comment type="caution">
    <text evidence="3">The sequence shown here is derived from an EMBL/GenBank/DDBJ whole genome shotgun (WGS) entry which is preliminary data.</text>
</comment>
<proteinExistence type="predicted"/>
<sequence>QTVWKLVPMTIDCVDGLSTVRHKLPKDLSSKEAKDQVARMVKEVGARFPDDLPTLDPIKDQKIADAGFMSHVDKQDNIEKRHASHPLKKNKDFERLANQFREKEASARK</sequence>
<evidence type="ECO:0000256" key="1">
    <source>
        <dbReference type="SAM" id="MobiDB-lite"/>
    </source>
</evidence>
<name>A0AAN4ZCC1_9BILA</name>
<feature type="non-terminal residue" evidence="3">
    <location>
        <position position="1"/>
    </location>
</feature>
<dbReference type="Pfam" id="PF13234">
    <property type="entry name" value="MTR4_beta-barrel"/>
    <property type="match status" value="1"/>
</dbReference>
<dbReference type="Proteomes" id="UP001328107">
    <property type="component" value="Unassembled WGS sequence"/>
</dbReference>
<dbReference type="InterPro" id="IPR025696">
    <property type="entry name" value="Beta-barrel_MTR4"/>
</dbReference>
<protein>
    <recommendedName>
        <fullName evidence="2">Exosome RNA helicase MTR4-like beta-barrel domain-containing protein</fullName>
    </recommendedName>
</protein>
<feature type="domain" description="Exosome RNA helicase MTR4-like beta-barrel" evidence="2">
    <location>
        <begin position="3"/>
        <end position="106"/>
    </location>
</feature>
<organism evidence="3 4">
    <name type="scientific">Pristionchus mayeri</name>
    <dbReference type="NCBI Taxonomy" id="1317129"/>
    <lineage>
        <taxon>Eukaryota</taxon>
        <taxon>Metazoa</taxon>
        <taxon>Ecdysozoa</taxon>
        <taxon>Nematoda</taxon>
        <taxon>Chromadorea</taxon>
        <taxon>Rhabditida</taxon>
        <taxon>Rhabditina</taxon>
        <taxon>Diplogasteromorpha</taxon>
        <taxon>Diplogasteroidea</taxon>
        <taxon>Neodiplogasteridae</taxon>
        <taxon>Pristionchus</taxon>
    </lineage>
</organism>
<accession>A0AAN4ZCC1</accession>
<evidence type="ECO:0000259" key="2">
    <source>
        <dbReference type="Pfam" id="PF13234"/>
    </source>
</evidence>
<keyword evidence="4" id="KW-1185">Reference proteome</keyword>
<evidence type="ECO:0000313" key="4">
    <source>
        <dbReference type="Proteomes" id="UP001328107"/>
    </source>
</evidence>
<dbReference type="Gene3D" id="1.20.1500.20">
    <property type="match status" value="1"/>
</dbReference>
<feature type="compositionally biased region" description="Basic and acidic residues" evidence="1">
    <location>
        <begin position="89"/>
        <end position="109"/>
    </location>
</feature>
<dbReference type="AlphaFoldDB" id="A0AAN4ZCC1"/>
<feature type="region of interest" description="Disordered" evidence="1">
    <location>
        <begin position="77"/>
        <end position="109"/>
    </location>
</feature>
<reference evidence="4" key="1">
    <citation type="submission" date="2022-10" db="EMBL/GenBank/DDBJ databases">
        <title>Genome assembly of Pristionchus species.</title>
        <authorList>
            <person name="Yoshida K."/>
            <person name="Sommer R.J."/>
        </authorList>
    </citation>
    <scope>NUCLEOTIDE SEQUENCE [LARGE SCALE GENOMIC DNA]</scope>
    <source>
        <strain evidence="4">RS5460</strain>
    </source>
</reference>